<sequence>MQDKDNMTSPPGRLIKGGLVFQQNACETLLNYSKKLGLQVDKRFGTTPGMLKMDLVWVFRDMRIEIFNWTFTSGIGGRYEWIMNDINTGETLLRASCLGLMMNKKTRKTCKLPEEVKDEIKVYPTMDADPIVETQRCPIPRIETMQIWIDYVNYHVNNAKYLDWILESTLNSIIHIHELWKINFEYRKECLKDDVIQSLSRVVTNETNHLWINGCNRGVELEHILRLESGMQVLRARTAWRPRSIYQRSGRGNNNMFHLNGMSG</sequence>
<gene>
    <name evidence="2" type="ORF">F3Y22_tig00111244pilonHSYRG00082</name>
</gene>
<evidence type="ECO:0000259" key="1">
    <source>
        <dbReference type="Pfam" id="PF20791"/>
    </source>
</evidence>
<dbReference type="SUPFAM" id="SSF54637">
    <property type="entry name" value="Thioesterase/thiol ester dehydrase-isomerase"/>
    <property type="match status" value="2"/>
</dbReference>
<dbReference type="InterPro" id="IPR045023">
    <property type="entry name" value="FATA/B"/>
</dbReference>
<dbReference type="EMBL" id="VEPZ02001282">
    <property type="protein sequence ID" value="KAE8682403.1"/>
    <property type="molecule type" value="Genomic_DNA"/>
</dbReference>
<dbReference type="Proteomes" id="UP000436088">
    <property type="component" value="Unassembled WGS sequence"/>
</dbReference>
<proteinExistence type="predicted"/>
<reference evidence="2" key="1">
    <citation type="submission" date="2019-09" db="EMBL/GenBank/DDBJ databases">
        <title>Draft genome information of white flower Hibiscus syriacus.</title>
        <authorList>
            <person name="Kim Y.-M."/>
        </authorList>
    </citation>
    <scope>NUCLEOTIDE SEQUENCE [LARGE SCALE GENOMIC DNA]</scope>
    <source>
        <strain evidence="2">YM2019G1</strain>
    </source>
</reference>
<dbReference type="InterPro" id="IPR029069">
    <property type="entry name" value="HotDog_dom_sf"/>
</dbReference>
<dbReference type="InterPro" id="IPR049427">
    <property type="entry name" value="Acyl-ACP_TE_C"/>
</dbReference>
<dbReference type="Gene3D" id="3.10.129.10">
    <property type="entry name" value="Hotdog Thioesterase"/>
    <property type="match status" value="1"/>
</dbReference>
<dbReference type="GO" id="GO:0016297">
    <property type="term" value="F:fatty acyl-[ACP] hydrolase activity"/>
    <property type="evidence" value="ECO:0007669"/>
    <property type="project" value="InterPro"/>
</dbReference>
<feature type="domain" description="Acyl-ACP thioesterase-like C-terminal" evidence="1">
    <location>
        <begin position="152"/>
        <end position="241"/>
    </location>
</feature>
<evidence type="ECO:0000313" key="2">
    <source>
        <dbReference type="EMBL" id="KAE8682403.1"/>
    </source>
</evidence>
<comment type="caution">
    <text evidence="2">The sequence shown here is derived from an EMBL/GenBank/DDBJ whole genome shotgun (WGS) entry which is preliminary data.</text>
</comment>
<dbReference type="PANTHER" id="PTHR31727">
    <property type="entry name" value="OLEOYL-ACYL CARRIER PROTEIN THIOESTERASE 1, CHLOROPLASTIC"/>
    <property type="match status" value="1"/>
</dbReference>
<dbReference type="Pfam" id="PF20791">
    <property type="entry name" value="Acyl-ACP_TE_C"/>
    <property type="match status" value="1"/>
</dbReference>
<keyword evidence="3" id="KW-1185">Reference proteome</keyword>
<accession>A0A6A2YSR7</accession>
<organism evidence="2 3">
    <name type="scientific">Hibiscus syriacus</name>
    <name type="common">Rose of Sharon</name>
    <dbReference type="NCBI Taxonomy" id="106335"/>
    <lineage>
        <taxon>Eukaryota</taxon>
        <taxon>Viridiplantae</taxon>
        <taxon>Streptophyta</taxon>
        <taxon>Embryophyta</taxon>
        <taxon>Tracheophyta</taxon>
        <taxon>Spermatophyta</taxon>
        <taxon>Magnoliopsida</taxon>
        <taxon>eudicotyledons</taxon>
        <taxon>Gunneridae</taxon>
        <taxon>Pentapetalae</taxon>
        <taxon>rosids</taxon>
        <taxon>malvids</taxon>
        <taxon>Malvales</taxon>
        <taxon>Malvaceae</taxon>
        <taxon>Malvoideae</taxon>
        <taxon>Hibiscus</taxon>
    </lineage>
</organism>
<dbReference type="AlphaFoldDB" id="A0A6A2YSR7"/>
<dbReference type="GO" id="GO:0000036">
    <property type="term" value="F:acyl carrier activity"/>
    <property type="evidence" value="ECO:0007669"/>
    <property type="project" value="TreeGrafter"/>
</dbReference>
<protein>
    <recommendedName>
        <fullName evidence="1">Acyl-ACP thioesterase-like C-terminal domain-containing protein</fullName>
    </recommendedName>
</protein>
<evidence type="ECO:0000313" key="3">
    <source>
        <dbReference type="Proteomes" id="UP000436088"/>
    </source>
</evidence>
<name>A0A6A2YSR7_HIBSY</name>
<dbReference type="PANTHER" id="PTHR31727:SF9">
    <property type="entry name" value="ACYL-[ACYL-CARRIER-PROTEIN] HYDROLASE"/>
    <property type="match status" value="1"/>
</dbReference>